<dbReference type="PANTHER" id="PTHR43699">
    <property type="entry name" value="3-DEHYDROQUINATE DEHYDRATASE"/>
    <property type="match status" value="1"/>
</dbReference>
<protein>
    <recommendedName>
        <fullName evidence="2">3-dehydroquinate dehydratase</fullName>
        <ecNumber evidence="2">4.2.1.10</ecNumber>
    </recommendedName>
</protein>
<dbReference type="InterPro" id="IPR050146">
    <property type="entry name" value="Type-I_3-dehydroquinase"/>
</dbReference>
<dbReference type="PANTHER" id="PTHR43699:SF1">
    <property type="entry name" value="3-DEHYDROQUINATE DEHYDRATASE"/>
    <property type="match status" value="1"/>
</dbReference>
<dbReference type="InterPro" id="IPR001381">
    <property type="entry name" value="DHquinase_I"/>
</dbReference>
<comment type="catalytic activity">
    <reaction evidence="1">
        <text>3-dehydroquinate = 3-dehydroshikimate + H2O</text>
        <dbReference type="Rhea" id="RHEA:21096"/>
        <dbReference type="ChEBI" id="CHEBI:15377"/>
        <dbReference type="ChEBI" id="CHEBI:16630"/>
        <dbReference type="ChEBI" id="CHEBI:32364"/>
        <dbReference type="EC" id="4.2.1.10"/>
    </reaction>
</comment>
<keyword evidence="6" id="KW-1185">Reference proteome</keyword>
<keyword evidence="3" id="KW-0456">Lyase</keyword>
<dbReference type="Gene3D" id="3.20.20.70">
    <property type="entry name" value="Aldolase class I"/>
    <property type="match status" value="1"/>
</dbReference>
<dbReference type="GO" id="GO:0003855">
    <property type="term" value="F:3-dehydroquinate dehydratase activity"/>
    <property type="evidence" value="ECO:0007669"/>
    <property type="project" value="UniProtKB-EC"/>
</dbReference>
<dbReference type="RefSeq" id="WP_073825394.1">
    <property type="nucleotide sequence ID" value="NZ_MQVS01000009.1"/>
</dbReference>
<name>A0A1Q5PUL5_9ACTO</name>
<evidence type="ECO:0000313" key="6">
    <source>
        <dbReference type="Proteomes" id="UP000185612"/>
    </source>
</evidence>
<dbReference type="EMBL" id="MQVS01000009">
    <property type="protein sequence ID" value="OKL51182.1"/>
    <property type="molecule type" value="Genomic_DNA"/>
</dbReference>
<sequence>MATPQLTAFSPATPAIIVPVAGSLDQCVAAAAAARAAGADFVEWRVDLSDVQWRRPEALARGAVAVAGAGLPVLGTLRTRPEGGQAEVTPATYRQAVETLASVCAAVDVEGRFGAEMVAAARAGATGGIAAAAGGGAGGGSAVGGDAGGRFGARGRVGAPCQVVVSFHDFTGLPAQLGQVFAALAALDPDVVKVAVQAAGPADVAALAAAAATCPRPTIAIAMGQAGQAARCCPELTRSLATFATVGLATAPGQVPVARVRAALKR</sequence>
<dbReference type="STRING" id="52770.BSZ40_08865"/>
<gene>
    <name evidence="5" type="ORF">BSZ40_08865</name>
</gene>
<dbReference type="Pfam" id="PF01487">
    <property type="entry name" value="DHquinase_I"/>
    <property type="match status" value="2"/>
</dbReference>
<evidence type="ECO:0000256" key="4">
    <source>
        <dbReference type="ARBA" id="ARBA00023270"/>
    </source>
</evidence>
<evidence type="ECO:0000313" key="5">
    <source>
        <dbReference type="EMBL" id="OKL51182.1"/>
    </source>
</evidence>
<evidence type="ECO:0000256" key="2">
    <source>
        <dbReference type="ARBA" id="ARBA00012060"/>
    </source>
</evidence>
<dbReference type="SUPFAM" id="SSF51569">
    <property type="entry name" value="Aldolase"/>
    <property type="match status" value="2"/>
</dbReference>
<dbReference type="InterPro" id="IPR013785">
    <property type="entry name" value="Aldolase_TIM"/>
</dbReference>
<keyword evidence="4" id="KW-0704">Schiff base</keyword>
<accession>A0A1Q5PUL5</accession>
<dbReference type="AlphaFoldDB" id="A0A1Q5PUL5"/>
<dbReference type="Proteomes" id="UP000185612">
    <property type="component" value="Unassembled WGS sequence"/>
</dbReference>
<proteinExistence type="predicted"/>
<evidence type="ECO:0000256" key="1">
    <source>
        <dbReference type="ARBA" id="ARBA00001864"/>
    </source>
</evidence>
<dbReference type="OrthoDB" id="9813659at2"/>
<dbReference type="EC" id="4.2.1.10" evidence="2"/>
<reference evidence="6" key="1">
    <citation type="submission" date="2016-12" db="EMBL/GenBank/DDBJ databases">
        <authorList>
            <person name="Meng X."/>
        </authorList>
    </citation>
    <scope>NUCLEOTIDE SEQUENCE [LARGE SCALE GENOMIC DNA]</scope>
    <source>
        <strain evidence="6">DSM 20732</strain>
    </source>
</reference>
<dbReference type="InParanoid" id="A0A1Q5PUL5"/>
<comment type="caution">
    <text evidence="5">The sequence shown here is derived from an EMBL/GenBank/DDBJ whole genome shotgun (WGS) entry which is preliminary data.</text>
</comment>
<organism evidence="5 6">
    <name type="scientific">Buchananella hordeovulneris</name>
    <dbReference type="NCBI Taxonomy" id="52770"/>
    <lineage>
        <taxon>Bacteria</taxon>
        <taxon>Bacillati</taxon>
        <taxon>Actinomycetota</taxon>
        <taxon>Actinomycetes</taxon>
        <taxon>Actinomycetales</taxon>
        <taxon>Actinomycetaceae</taxon>
        <taxon>Buchananella</taxon>
    </lineage>
</organism>
<evidence type="ECO:0000256" key="3">
    <source>
        <dbReference type="ARBA" id="ARBA00023239"/>
    </source>
</evidence>
<dbReference type="GO" id="GO:0046279">
    <property type="term" value="P:3,4-dihydroxybenzoate biosynthetic process"/>
    <property type="evidence" value="ECO:0007669"/>
    <property type="project" value="UniProtKB-ARBA"/>
</dbReference>